<feature type="transmembrane region" description="Helical" evidence="7">
    <location>
        <begin position="251"/>
        <end position="272"/>
    </location>
</feature>
<protein>
    <submittedName>
        <fullName evidence="9">ABC transporter permease subunit</fullName>
    </submittedName>
</protein>
<feature type="transmembrane region" description="Helical" evidence="7">
    <location>
        <begin position="44"/>
        <end position="67"/>
    </location>
</feature>
<evidence type="ECO:0000256" key="5">
    <source>
        <dbReference type="ARBA" id="ARBA00022989"/>
    </source>
</evidence>
<keyword evidence="5 7" id="KW-1133">Transmembrane helix</keyword>
<dbReference type="Pfam" id="PF00528">
    <property type="entry name" value="BPD_transp_1"/>
    <property type="match status" value="1"/>
</dbReference>
<evidence type="ECO:0000256" key="6">
    <source>
        <dbReference type="ARBA" id="ARBA00023136"/>
    </source>
</evidence>
<dbReference type="RefSeq" id="WP_005190159.1">
    <property type="nucleotide sequence ID" value="NZ_CP045804.1"/>
</dbReference>
<comment type="similarity">
    <text evidence="7">Belongs to the binding-protein-dependent transport system permease family.</text>
</comment>
<dbReference type="GO" id="GO:0005886">
    <property type="term" value="C:plasma membrane"/>
    <property type="evidence" value="ECO:0007669"/>
    <property type="project" value="UniProtKB-SubCell"/>
</dbReference>
<reference evidence="9" key="1">
    <citation type="journal article" date="2021" name="Nat. Microbiol.">
        <title>Cocultivation of an ultrasmall environmental parasitic bacterium with lytic ability against bacteria associated with wastewater foams.</title>
        <authorList>
            <person name="Batinovic S."/>
            <person name="Rose J.J.A."/>
            <person name="Ratcliffe J."/>
            <person name="Seviour R.J."/>
            <person name="Petrovski S."/>
        </authorList>
    </citation>
    <scope>NUCLEOTIDE SEQUENCE</scope>
    <source>
        <strain evidence="9">CON44</strain>
    </source>
</reference>
<dbReference type="PROSITE" id="PS50928">
    <property type="entry name" value="ABC_TM1"/>
    <property type="match status" value="1"/>
</dbReference>
<evidence type="ECO:0000256" key="2">
    <source>
        <dbReference type="ARBA" id="ARBA00022448"/>
    </source>
</evidence>
<dbReference type="PANTHER" id="PTHR30151:SF38">
    <property type="entry name" value="ALIPHATIC SULFONATES TRANSPORT PERMEASE PROTEIN SSUC-RELATED"/>
    <property type="match status" value="1"/>
</dbReference>
<keyword evidence="3" id="KW-1003">Cell membrane</keyword>
<evidence type="ECO:0000256" key="8">
    <source>
        <dbReference type="SAM" id="MobiDB-lite"/>
    </source>
</evidence>
<keyword evidence="6 7" id="KW-0472">Membrane</keyword>
<feature type="transmembrane region" description="Helical" evidence="7">
    <location>
        <begin position="139"/>
        <end position="156"/>
    </location>
</feature>
<gene>
    <name evidence="9" type="ORF">GII30_20435</name>
</gene>
<dbReference type="GO" id="GO:0055085">
    <property type="term" value="P:transmembrane transport"/>
    <property type="evidence" value="ECO:0007669"/>
    <property type="project" value="InterPro"/>
</dbReference>
<sequence>MTTVTTGSRSGTTIAPTASTTGAGDTTGFVTRPRRRQLGRRREVPFGKLLGVALLLAFWSLGAYLGWFDPRKLSAPWTIVSTGWDLLVDGPLIDNTLISLRRAGLGIVFGLALGTALAVLAGLSRLGEATVDGLVQLKRSIPTLGLIPLLILWLGIGEGFKVIIITLGVLVSIYVPTHSALIGIDRRLVELSEMQNVSRPAFIRNVVLPGSLPGWFLGLRLAVTGAWLSLIVVESVNATDGLGKMMQNAQYYGQSDVIMVGLLVYAVFGLTADSLIRIAERKVLSWRQSLVD</sequence>
<organism evidence="9">
    <name type="scientific">Gordonia amarae</name>
    <dbReference type="NCBI Taxonomy" id="36821"/>
    <lineage>
        <taxon>Bacteria</taxon>
        <taxon>Bacillati</taxon>
        <taxon>Actinomycetota</taxon>
        <taxon>Actinomycetes</taxon>
        <taxon>Mycobacteriales</taxon>
        <taxon>Gordoniaceae</taxon>
        <taxon>Gordonia</taxon>
    </lineage>
</organism>
<comment type="subcellular location">
    <subcellularLocation>
        <location evidence="1 7">Cell membrane</location>
        <topology evidence="1 7">Multi-pass membrane protein</topology>
    </subcellularLocation>
</comment>
<feature type="transmembrane region" description="Helical" evidence="7">
    <location>
        <begin position="162"/>
        <end position="184"/>
    </location>
</feature>
<name>A0A857LY26_9ACTN</name>
<dbReference type="InterPro" id="IPR035906">
    <property type="entry name" value="MetI-like_sf"/>
</dbReference>
<dbReference type="Gene3D" id="1.10.3720.10">
    <property type="entry name" value="MetI-like"/>
    <property type="match status" value="1"/>
</dbReference>
<dbReference type="AlphaFoldDB" id="A0A857LY26"/>
<dbReference type="SUPFAM" id="SSF161098">
    <property type="entry name" value="MetI-like"/>
    <property type="match status" value="1"/>
</dbReference>
<feature type="transmembrane region" description="Helical" evidence="7">
    <location>
        <begin position="103"/>
        <end position="127"/>
    </location>
</feature>
<evidence type="ECO:0000256" key="3">
    <source>
        <dbReference type="ARBA" id="ARBA00022475"/>
    </source>
</evidence>
<dbReference type="CDD" id="cd06261">
    <property type="entry name" value="TM_PBP2"/>
    <property type="match status" value="1"/>
</dbReference>
<feature type="region of interest" description="Disordered" evidence="8">
    <location>
        <begin position="1"/>
        <end position="34"/>
    </location>
</feature>
<evidence type="ECO:0000256" key="1">
    <source>
        <dbReference type="ARBA" id="ARBA00004651"/>
    </source>
</evidence>
<keyword evidence="2 7" id="KW-0813">Transport</keyword>
<keyword evidence="4 7" id="KW-0812">Transmembrane</keyword>
<dbReference type="EMBL" id="CP045810">
    <property type="protein sequence ID" value="QHN41216.1"/>
    <property type="molecule type" value="Genomic_DNA"/>
</dbReference>
<evidence type="ECO:0000256" key="4">
    <source>
        <dbReference type="ARBA" id="ARBA00022692"/>
    </source>
</evidence>
<feature type="transmembrane region" description="Helical" evidence="7">
    <location>
        <begin position="205"/>
        <end position="231"/>
    </location>
</feature>
<accession>A0A857LY26</accession>
<feature type="compositionally biased region" description="Low complexity" evidence="8">
    <location>
        <begin position="1"/>
        <end position="28"/>
    </location>
</feature>
<evidence type="ECO:0000256" key="7">
    <source>
        <dbReference type="RuleBase" id="RU363032"/>
    </source>
</evidence>
<proteinExistence type="inferred from homology"/>
<dbReference type="PANTHER" id="PTHR30151">
    <property type="entry name" value="ALKANE SULFONATE ABC TRANSPORTER-RELATED, MEMBRANE SUBUNIT"/>
    <property type="match status" value="1"/>
</dbReference>
<evidence type="ECO:0000313" key="9">
    <source>
        <dbReference type="EMBL" id="QHN41216.1"/>
    </source>
</evidence>
<dbReference type="InterPro" id="IPR000515">
    <property type="entry name" value="MetI-like"/>
</dbReference>